<comment type="similarity">
    <text evidence="1">Belongs to the sulfatase family.</text>
</comment>
<gene>
    <name evidence="3" type="ORF">METZ01_LOCUS463230</name>
</gene>
<evidence type="ECO:0000259" key="2">
    <source>
        <dbReference type="Pfam" id="PF00884"/>
    </source>
</evidence>
<accession>A0A383AR41</accession>
<dbReference type="SUPFAM" id="SSF53649">
    <property type="entry name" value="Alkaline phosphatase-like"/>
    <property type="match status" value="1"/>
</dbReference>
<reference evidence="3" key="1">
    <citation type="submission" date="2018-05" db="EMBL/GenBank/DDBJ databases">
        <authorList>
            <person name="Lanie J.A."/>
            <person name="Ng W.-L."/>
            <person name="Kazmierczak K.M."/>
            <person name="Andrzejewski T.M."/>
            <person name="Davidsen T.M."/>
            <person name="Wayne K.J."/>
            <person name="Tettelin H."/>
            <person name="Glass J.I."/>
            <person name="Rusch D."/>
            <person name="Podicherti R."/>
            <person name="Tsui H.-C.T."/>
            <person name="Winkler M.E."/>
        </authorList>
    </citation>
    <scope>NUCLEOTIDE SEQUENCE</scope>
</reference>
<dbReference type="GO" id="GO:0004065">
    <property type="term" value="F:arylsulfatase activity"/>
    <property type="evidence" value="ECO:0007669"/>
    <property type="project" value="TreeGrafter"/>
</dbReference>
<dbReference type="InterPro" id="IPR050738">
    <property type="entry name" value="Sulfatase"/>
</dbReference>
<feature type="non-terminal residue" evidence="3">
    <location>
        <position position="78"/>
    </location>
</feature>
<name>A0A383AR41_9ZZZZ</name>
<proteinExistence type="inferred from homology"/>
<dbReference type="Pfam" id="PF00884">
    <property type="entry name" value="Sulfatase"/>
    <property type="match status" value="1"/>
</dbReference>
<evidence type="ECO:0000256" key="1">
    <source>
        <dbReference type="ARBA" id="ARBA00008779"/>
    </source>
</evidence>
<organism evidence="3">
    <name type="scientific">marine metagenome</name>
    <dbReference type="NCBI Taxonomy" id="408172"/>
    <lineage>
        <taxon>unclassified sequences</taxon>
        <taxon>metagenomes</taxon>
        <taxon>ecological metagenomes</taxon>
    </lineage>
</organism>
<sequence length="78" mass="8779">MQYFSRFLCVLGTLLFSLATAKEQRPNVIFILTDDQAPWALGLSGHPHANTPNLDKLFKQGMWLKKAYVVTPVCSPSR</sequence>
<dbReference type="InterPro" id="IPR017850">
    <property type="entry name" value="Alkaline_phosphatase_core_sf"/>
</dbReference>
<dbReference type="InterPro" id="IPR000917">
    <property type="entry name" value="Sulfatase_N"/>
</dbReference>
<feature type="domain" description="Sulfatase N-terminal" evidence="2">
    <location>
        <begin position="26"/>
        <end position="78"/>
    </location>
</feature>
<dbReference type="AlphaFoldDB" id="A0A383AR41"/>
<dbReference type="Gene3D" id="3.40.720.10">
    <property type="entry name" value="Alkaline Phosphatase, subunit A"/>
    <property type="match status" value="1"/>
</dbReference>
<dbReference type="PANTHER" id="PTHR42693">
    <property type="entry name" value="ARYLSULFATASE FAMILY MEMBER"/>
    <property type="match status" value="1"/>
</dbReference>
<evidence type="ECO:0000313" key="3">
    <source>
        <dbReference type="EMBL" id="SVE10376.1"/>
    </source>
</evidence>
<protein>
    <recommendedName>
        <fullName evidence="2">Sulfatase N-terminal domain-containing protein</fullName>
    </recommendedName>
</protein>
<dbReference type="PANTHER" id="PTHR42693:SF33">
    <property type="entry name" value="ARYLSULFATASE"/>
    <property type="match status" value="1"/>
</dbReference>
<dbReference type="EMBL" id="UINC01194335">
    <property type="protein sequence ID" value="SVE10376.1"/>
    <property type="molecule type" value="Genomic_DNA"/>
</dbReference>